<keyword evidence="13" id="KW-1185">Reference proteome</keyword>
<keyword evidence="5" id="KW-0256">Endoplasmic reticulum</keyword>
<dbReference type="Pfam" id="PF04577">
    <property type="entry name" value="Glyco_transf_61"/>
    <property type="match status" value="1"/>
</dbReference>
<evidence type="ECO:0000256" key="6">
    <source>
        <dbReference type="ARBA" id="ARBA00023180"/>
    </source>
</evidence>
<evidence type="ECO:0000256" key="1">
    <source>
        <dbReference type="ARBA" id="ARBA00011970"/>
    </source>
</evidence>
<dbReference type="eggNOG" id="KOG4698">
    <property type="taxonomic scope" value="Eukaryota"/>
</dbReference>
<dbReference type="OMA" id="CVREAIF"/>
<comment type="catalytic activity">
    <reaction evidence="9">
        <text>L-seryl-[protein] + UDP-N-acetyl-alpha-D-glucosamine = 3-O-(N-acetyl-beta-D-glucosaminyl)-L-seryl-[protein] + UDP + H(+)</text>
        <dbReference type="Rhea" id="RHEA:48904"/>
        <dbReference type="Rhea" id="RHEA-COMP:9863"/>
        <dbReference type="Rhea" id="RHEA-COMP:12251"/>
        <dbReference type="ChEBI" id="CHEBI:15378"/>
        <dbReference type="ChEBI" id="CHEBI:29999"/>
        <dbReference type="ChEBI" id="CHEBI:57705"/>
        <dbReference type="ChEBI" id="CHEBI:58223"/>
        <dbReference type="ChEBI" id="CHEBI:90838"/>
        <dbReference type="EC" id="2.4.1.255"/>
    </reaction>
</comment>
<evidence type="ECO:0000256" key="8">
    <source>
        <dbReference type="ARBA" id="ARBA00042574"/>
    </source>
</evidence>
<dbReference type="GO" id="GO:0097363">
    <property type="term" value="F:protein O-acetylglucosaminyltransferase activity"/>
    <property type="evidence" value="ECO:0000318"/>
    <property type="project" value="GO_Central"/>
</dbReference>
<keyword evidence="4" id="KW-0732">Signal</keyword>
<protein>
    <recommendedName>
        <fullName evidence="7">EGF domain-specific O-linked N-acetylglucosamine transferase</fullName>
        <ecNumber evidence="1">2.4.1.255</ecNumber>
    </recommendedName>
    <alternativeName>
        <fullName evidence="8">Extracellular O-linked N-acetylglucosamine transferase</fullName>
    </alternativeName>
</protein>
<comment type="catalytic activity">
    <reaction evidence="10">
        <text>L-threonyl-[protein] + UDP-N-acetyl-alpha-D-glucosamine = 3-O-(N-acetyl-beta-D-glucosaminyl)-L-threonyl-[protein] + UDP + H(+)</text>
        <dbReference type="Rhea" id="RHEA:48908"/>
        <dbReference type="Rhea" id="RHEA-COMP:11060"/>
        <dbReference type="Rhea" id="RHEA-COMP:12252"/>
        <dbReference type="ChEBI" id="CHEBI:15378"/>
        <dbReference type="ChEBI" id="CHEBI:30013"/>
        <dbReference type="ChEBI" id="CHEBI:57705"/>
        <dbReference type="ChEBI" id="CHEBI:58223"/>
        <dbReference type="ChEBI" id="CHEBI:90840"/>
        <dbReference type="EC" id="2.4.1.255"/>
    </reaction>
</comment>
<evidence type="ECO:0000256" key="10">
    <source>
        <dbReference type="ARBA" id="ARBA00049432"/>
    </source>
</evidence>
<dbReference type="PANTHER" id="PTHR20961:SF148">
    <property type="entry name" value="EGF DOMAIN-SPECIFIC O-LINKED N-ACETYLGLUCOSAMINE TRANSFERASE"/>
    <property type="match status" value="1"/>
</dbReference>
<dbReference type="EC" id="2.4.1.255" evidence="1"/>
<dbReference type="AlphaFoldDB" id="A7SZS1"/>
<organism evidence="12 13">
    <name type="scientific">Nematostella vectensis</name>
    <name type="common">Starlet sea anemone</name>
    <dbReference type="NCBI Taxonomy" id="45351"/>
    <lineage>
        <taxon>Eukaryota</taxon>
        <taxon>Metazoa</taxon>
        <taxon>Cnidaria</taxon>
        <taxon>Anthozoa</taxon>
        <taxon>Hexacorallia</taxon>
        <taxon>Actiniaria</taxon>
        <taxon>Edwardsiidae</taxon>
        <taxon>Nematostella</taxon>
    </lineage>
</organism>
<dbReference type="STRING" id="45351.A7SZS1"/>
<reference evidence="12 13" key="1">
    <citation type="journal article" date="2007" name="Science">
        <title>Sea anemone genome reveals ancestral eumetazoan gene repertoire and genomic organization.</title>
        <authorList>
            <person name="Putnam N.H."/>
            <person name="Srivastava M."/>
            <person name="Hellsten U."/>
            <person name="Dirks B."/>
            <person name="Chapman J."/>
            <person name="Salamov A."/>
            <person name="Terry A."/>
            <person name="Shapiro H."/>
            <person name="Lindquist E."/>
            <person name="Kapitonov V.V."/>
            <person name="Jurka J."/>
            <person name="Genikhovich G."/>
            <person name="Grigoriev I.V."/>
            <person name="Lucas S.M."/>
            <person name="Steele R.E."/>
            <person name="Finnerty J.R."/>
            <person name="Technau U."/>
            <person name="Martindale M.Q."/>
            <person name="Rokhsar D.S."/>
        </authorList>
    </citation>
    <scope>NUCLEOTIDE SEQUENCE [LARGE SCALE GENOMIC DNA]</scope>
    <source>
        <strain evidence="13">CH2 X CH6</strain>
    </source>
</reference>
<evidence type="ECO:0000313" key="12">
    <source>
        <dbReference type="EMBL" id="EDO30804.1"/>
    </source>
</evidence>
<sequence length="375" mass="42847">CWGYESRCSTPDKWYKRPVCDDSSGWRHYSSNEEKVNSFWTEADFGYVKKFIDSTKDVCKSGKVNGGSLQCSKELGYCTANNLYMDLRKGTRTQNERCETHKEMFNPEMLAGFCDLDLAVLQDLGGHRMELTSWVAEIEKYQSIPYDPLSEGHCDVIIERPTFFMKLDAVVNMYHHFCDFFNLYATQHVNGSFSTDVNIVLWEAYKRGGLGNFSPTWRVFTRHPLLYLGHDFAGKRVCFKRAIFSLLPRMVFGLFYNTPLTPGCSGSGLFKAFSNHLVKRLGIVQERNESDVDAPVRVTLLSRGTKYRDILNENELVEALSSHPAISLKIAKFSWDVPFLDQIKVTHNTDVFLGMHGAGLTHALFLPDWAVLFEL</sequence>
<dbReference type="PANTHER" id="PTHR20961">
    <property type="entry name" value="GLYCOSYLTRANSFERASE"/>
    <property type="match status" value="1"/>
</dbReference>
<dbReference type="GO" id="GO:0005788">
    <property type="term" value="C:endoplasmic reticulum lumen"/>
    <property type="evidence" value="ECO:0000318"/>
    <property type="project" value="GO_Central"/>
</dbReference>
<keyword evidence="2" id="KW-0328">Glycosyltransferase</keyword>
<keyword evidence="3" id="KW-0808">Transferase</keyword>
<dbReference type="HOGENOM" id="CLU_039300_0_0_1"/>
<dbReference type="InterPro" id="IPR007657">
    <property type="entry name" value="Glycosyltransferase_61"/>
</dbReference>
<evidence type="ECO:0000256" key="5">
    <source>
        <dbReference type="ARBA" id="ARBA00022824"/>
    </source>
</evidence>
<evidence type="ECO:0000256" key="4">
    <source>
        <dbReference type="ARBA" id="ARBA00022729"/>
    </source>
</evidence>
<dbReference type="InParanoid" id="A7SZS1"/>
<keyword evidence="6" id="KW-0325">Glycoprotein</keyword>
<evidence type="ECO:0000256" key="3">
    <source>
        <dbReference type="ARBA" id="ARBA00022679"/>
    </source>
</evidence>
<feature type="domain" description="Glycosyltransferase 61 catalytic" evidence="11">
    <location>
        <begin position="285"/>
        <end position="371"/>
    </location>
</feature>
<dbReference type="Proteomes" id="UP000001593">
    <property type="component" value="Unassembled WGS sequence"/>
</dbReference>
<name>A7SZS1_NEMVE</name>
<dbReference type="PhylomeDB" id="A7SZS1"/>
<evidence type="ECO:0000256" key="2">
    <source>
        <dbReference type="ARBA" id="ARBA00022676"/>
    </source>
</evidence>
<dbReference type="EMBL" id="DS469978">
    <property type="protein sequence ID" value="EDO30804.1"/>
    <property type="molecule type" value="Genomic_DNA"/>
</dbReference>
<proteinExistence type="predicted"/>
<accession>A7SZS1</accession>
<gene>
    <name evidence="12" type="ORF">NEMVEDRAFT_v1g139410</name>
</gene>
<evidence type="ECO:0000256" key="7">
    <source>
        <dbReference type="ARBA" id="ARBA00040944"/>
    </source>
</evidence>
<evidence type="ECO:0000313" key="13">
    <source>
        <dbReference type="Proteomes" id="UP000001593"/>
    </source>
</evidence>
<evidence type="ECO:0000259" key="11">
    <source>
        <dbReference type="Pfam" id="PF04577"/>
    </source>
</evidence>
<dbReference type="InterPro" id="IPR049625">
    <property type="entry name" value="Glyco_transf_61_cat"/>
</dbReference>
<evidence type="ECO:0000256" key="9">
    <source>
        <dbReference type="ARBA" id="ARBA00048317"/>
    </source>
</evidence>
<feature type="non-terminal residue" evidence="12">
    <location>
        <position position="375"/>
    </location>
</feature>